<gene>
    <name evidence="1" type="ORF">GCM10010253_07960</name>
</gene>
<dbReference type="GeneID" id="65908173"/>
<evidence type="ECO:0000313" key="2">
    <source>
        <dbReference type="Proteomes" id="UP000659767"/>
    </source>
</evidence>
<protein>
    <submittedName>
        <fullName evidence="1">Uncharacterized protein</fullName>
    </submittedName>
</protein>
<comment type="caution">
    <text evidence="1">The sequence shown here is derived from an EMBL/GenBank/DDBJ whole genome shotgun (WGS) entry which is preliminary data.</text>
</comment>
<dbReference type="Pfam" id="PF19730">
    <property type="entry name" value="DUF6221"/>
    <property type="match status" value="1"/>
</dbReference>
<dbReference type="Proteomes" id="UP000659767">
    <property type="component" value="Unassembled WGS sequence"/>
</dbReference>
<dbReference type="EMBL" id="BMSZ01000002">
    <property type="protein sequence ID" value="GGS36889.1"/>
    <property type="molecule type" value="Genomic_DNA"/>
</dbReference>
<sequence>MTDALVAFLRARLDEQLEKARFASSTVAKAPERFGVDPEQAAAHARFSVATAEVHLALLEDTVIPHLGAGGAADRTAEYQLRLLAAPYVEHKDYPHD</sequence>
<accession>A0ABQ2SQ76</accession>
<dbReference type="RefSeq" id="WP_007458579.1">
    <property type="nucleotide sequence ID" value="NZ_BMSZ01000002.1"/>
</dbReference>
<dbReference type="InterPro" id="IPR046193">
    <property type="entry name" value="DUF6221"/>
</dbReference>
<reference evidence="2" key="1">
    <citation type="journal article" date="2019" name="Int. J. Syst. Evol. Microbiol.">
        <title>The Global Catalogue of Microorganisms (GCM) 10K type strain sequencing project: providing services to taxonomists for standard genome sequencing and annotation.</title>
        <authorList>
            <consortium name="The Broad Institute Genomics Platform"/>
            <consortium name="The Broad Institute Genome Sequencing Center for Infectious Disease"/>
            <person name="Wu L."/>
            <person name="Ma J."/>
        </authorList>
    </citation>
    <scope>NUCLEOTIDE SEQUENCE [LARGE SCALE GENOMIC DNA]</scope>
    <source>
        <strain evidence="2">JCM 4350</strain>
    </source>
</reference>
<proteinExistence type="predicted"/>
<name>A0ABQ2SQ76_STRBA</name>
<organism evidence="1 2">
    <name type="scientific">Streptomyces badius</name>
    <dbReference type="NCBI Taxonomy" id="1941"/>
    <lineage>
        <taxon>Bacteria</taxon>
        <taxon>Bacillati</taxon>
        <taxon>Actinomycetota</taxon>
        <taxon>Actinomycetes</taxon>
        <taxon>Kitasatosporales</taxon>
        <taxon>Streptomycetaceae</taxon>
        <taxon>Streptomyces</taxon>
    </lineage>
</organism>
<keyword evidence="2" id="KW-1185">Reference proteome</keyword>
<evidence type="ECO:0000313" key="1">
    <source>
        <dbReference type="EMBL" id="GGS36889.1"/>
    </source>
</evidence>